<dbReference type="Gene3D" id="3.40.50.2300">
    <property type="match status" value="1"/>
</dbReference>
<keyword evidence="7" id="KW-0472">Membrane</keyword>
<dbReference type="Pfam" id="PF02518">
    <property type="entry name" value="HATPase_c"/>
    <property type="match status" value="1"/>
</dbReference>
<dbReference type="AlphaFoldDB" id="A0AAU9I9Q0"/>
<feature type="domain" description="PAS" evidence="10">
    <location>
        <begin position="191"/>
        <end position="235"/>
    </location>
</feature>
<dbReference type="SMART" id="SM00387">
    <property type="entry name" value="HATPase_c"/>
    <property type="match status" value="1"/>
</dbReference>
<dbReference type="InterPro" id="IPR001789">
    <property type="entry name" value="Sig_transdc_resp-reg_receiver"/>
</dbReference>
<dbReference type="SUPFAM" id="SSF55874">
    <property type="entry name" value="ATPase domain of HSP90 chaperone/DNA topoisomerase II/histidine kinase"/>
    <property type="match status" value="1"/>
</dbReference>
<evidence type="ECO:0000256" key="7">
    <source>
        <dbReference type="SAM" id="Phobius"/>
    </source>
</evidence>
<dbReference type="EMBL" id="CAJZBQ010000001">
    <property type="protein sequence ID" value="CAG9310057.1"/>
    <property type="molecule type" value="Genomic_DNA"/>
</dbReference>
<dbReference type="SMART" id="SM00448">
    <property type="entry name" value="REC"/>
    <property type="match status" value="1"/>
</dbReference>
<keyword evidence="12" id="KW-1185">Reference proteome</keyword>
<feature type="transmembrane region" description="Helical" evidence="7">
    <location>
        <begin position="79"/>
        <end position="99"/>
    </location>
</feature>
<keyword evidence="4" id="KW-0808">Transferase</keyword>
<accession>A0AAU9I9Q0</accession>
<dbReference type="CDD" id="cd00130">
    <property type="entry name" value="PAS"/>
    <property type="match status" value="1"/>
</dbReference>
<dbReference type="PROSITE" id="PS50109">
    <property type="entry name" value="HIS_KIN"/>
    <property type="match status" value="1"/>
</dbReference>
<evidence type="ECO:0000259" key="9">
    <source>
        <dbReference type="PROSITE" id="PS50110"/>
    </source>
</evidence>
<dbReference type="Gene3D" id="3.30.565.10">
    <property type="entry name" value="Histidine kinase-like ATPase, C-terminal domain"/>
    <property type="match status" value="1"/>
</dbReference>
<comment type="catalytic activity">
    <reaction evidence="1">
        <text>ATP + protein L-histidine = ADP + protein N-phospho-L-histidine.</text>
        <dbReference type="EC" id="2.7.13.3"/>
    </reaction>
</comment>
<dbReference type="Proteomes" id="UP001162131">
    <property type="component" value="Unassembled WGS sequence"/>
</dbReference>
<dbReference type="InterPro" id="IPR036097">
    <property type="entry name" value="HisK_dim/P_sf"/>
</dbReference>
<evidence type="ECO:0000313" key="12">
    <source>
        <dbReference type="Proteomes" id="UP001162131"/>
    </source>
</evidence>
<dbReference type="SMART" id="SM00388">
    <property type="entry name" value="HisKA"/>
    <property type="match status" value="1"/>
</dbReference>
<evidence type="ECO:0000256" key="1">
    <source>
        <dbReference type="ARBA" id="ARBA00000085"/>
    </source>
</evidence>
<dbReference type="SUPFAM" id="SSF55785">
    <property type="entry name" value="PYP-like sensor domain (PAS domain)"/>
    <property type="match status" value="1"/>
</dbReference>
<dbReference type="CDD" id="cd00082">
    <property type="entry name" value="HisKA"/>
    <property type="match status" value="1"/>
</dbReference>
<evidence type="ECO:0000256" key="5">
    <source>
        <dbReference type="ARBA" id="ARBA00022777"/>
    </source>
</evidence>
<protein>
    <recommendedName>
        <fullName evidence="2">histidine kinase</fullName>
        <ecNumber evidence="2">2.7.13.3</ecNumber>
    </recommendedName>
</protein>
<keyword evidence="5" id="KW-0418">Kinase</keyword>
<feature type="modified residue" description="4-aspartylphosphate" evidence="6">
    <location>
        <position position="645"/>
    </location>
</feature>
<dbReference type="GO" id="GO:0005886">
    <property type="term" value="C:plasma membrane"/>
    <property type="evidence" value="ECO:0007669"/>
    <property type="project" value="TreeGrafter"/>
</dbReference>
<keyword evidence="7" id="KW-1133">Transmembrane helix</keyword>
<dbReference type="InterPro" id="IPR003594">
    <property type="entry name" value="HATPase_dom"/>
</dbReference>
<dbReference type="InterPro" id="IPR035965">
    <property type="entry name" value="PAS-like_dom_sf"/>
</dbReference>
<dbReference type="InterPro" id="IPR004358">
    <property type="entry name" value="Sig_transdc_His_kin-like_C"/>
</dbReference>
<evidence type="ECO:0000259" key="8">
    <source>
        <dbReference type="PROSITE" id="PS50109"/>
    </source>
</evidence>
<name>A0AAU9I9Q0_9CILI</name>
<dbReference type="PROSITE" id="PS50110">
    <property type="entry name" value="RESPONSE_REGULATORY"/>
    <property type="match status" value="1"/>
</dbReference>
<dbReference type="PANTHER" id="PTHR43047">
    <property type="entry name" value="TWO-COMPONENT HISTIDINE PROTEIN KINASE"/>
    <property type="match status" value="1"/>
</dbReference>
<sequence>MTDFQNSWWEEEVNETFQILKKYIYLSMAIILLVWSLSFLFYDKTFPVFVAPFIGIHTMTFLIVKFLKNKKAIYKAISSLLYAELASLALFYHSLFFSIEHKILFEMLACLIVKHLELPFIQQIWLKNLIYGRHIVLWYYINSFPENLNYIQNLSIYMTILYIFIIFNLISYLRLRASQERFIYWKELEKAESRLGIVINGCPDGILVISRPNKIEYFNPNILRLLSCSKEEVISLLQDIEYTKDKKYSTLTNSNRLIDDIQFIFNYEFNHEVMLGISMERDINIEWKATKILWENKKVALIIYAKNANQIIQLEQTNAENKIKTVLLRSVSHELRTPINAILFLAKELLEELRIVIDECQIKKIEMILVSSKLLLSLVNDLLDYSRMLAGVFSIQKSKFRIRELVSSTSDLIKLQAQKKNLELNLRFDPDLPEWVYTDPLRLSQAILNLLSNALKFTMKGSIEICCLMTAEEQLKLVVNDTGIGIPDDKLLKLFEEFSTSNTANINPQGCGLGLHITNRIVKELEGTCINVSSQPGKGSTFSFAINAFDSNNSPSSFQEEDSDYTIEEEKQPLKVIQFFTYNDIRNRYPKVLIVDDNDFNRIILGSLLTRNEILYNEACNGKEAVECVMTMDNKDKPYYVVIMDCSMPELDGWEATKVIHEKYEGGRLRRVPWIIGYSAFSSSDDVKKCYESGMTECLVKPCSSEVIIETIQKYLNRLN</sequence>
<dbReference type="Gene3D" id="1.10.287.130">
    <property type="match status" value="1"/>
</dbReference>
<evidence type="ECO:0000256" key="6">
    <source>
        <dbReference type="PROSITE-ProRule" id="PRU00169"/>
    </source>
</evidence>
<evidence type="ECO:0000256" key="3">
    <source>
        <dbReference type="ARBA" id="ARBA00022553"/>
    </source>
</evidence>
<dbReference type="EC" id="2.7.13.3" evidence="2"/>
<feature type="domain" description="Response regulatory" evidence="9">
    <location>
        <begin position="591"/>
        <end position="716"/>
    </location>
</feature>
<organism evidence="11 12">
    <name type="scientific">Blepharisma stoltei</name>
    <dbReference type="NCBI Taxonomy" id="1481888"/>
    <lineage>
        <taxon>Eukaryota</taxon>
        <taxon>Sar</taxon>
        <taxon>Alveolata</taxon>
        <taxon>Ciliophora</taxon>
        <taxon>Postciliodesmatophora</taxon>
        <taxon>Heterotrichea</taxon>
        <taxon>Heterotrichida</taxon>
        <taxon>Blepharismidae</taxon>
        <taxon>Blepharisma</taxon>
    </lineage>
</organism>
<dbReference type="Gene3D" id="3.30.450.20">
    <property type="entry name" value="PAS domain"/>
    <property type="match status" value="1"/>
</dbReference>
<evidence type="ECO:0000313" key="11">
    <source>
        <dbReference type="EMBL" id="CAG9310057.1"/>
    </source>
</evidence>
<dbReference type="Pfam" id="PF00072">
    <property type="entry name" value="Response_reg"/>
    <property type="match status" value="1"/>
</dbReference>
<feature type="transmembrane region" description="Helical" evidence="7">
    <location>
        <begin position="23"/>
        <end position="42"/>
    </location>
</feature>
<keyword evidence="3 6" id="KW-0597">Phosphoprotein</keyword>
<dbReference type="CDD" id="cd17546">
    <property type="entry name" value="REC_hyHK_CKI1_RcsC-like"/>
    <property type="match status" value="1"/>
</dbReference>
<dbReference type="SUPFAM" id="SSF52172">
    <property type="entry name" value="CheY-like"/>
    <property type="match status" value="1"/>
</dbReference>
<reference evidence="11" key="1">
    <citation type="submission" date="2021-09" db="EMBL/GenBank/DDBJ databases">
        <authorList>
            <consortium name="AG Swart"/>
            <person name="Singh M."/>
            <person name="Singh A."/>
            <person name="Seah K."/>
            <person name="Emmerich C."/>
        </authorList>
    </citation>
    <scope>NUCLEOTIDE SEQUENCE</scope>
    <source>
        <strain evidence="11">ATCC30299</strain>
    </source>
</reference>
<dbReference type="InterPro" id="IPR036890">
    <property type="entry name" value="HATPase_C_sf"/>
</dbReference>
<dbReference type="SUPFAM" id="SSF47384">
    <property type="entry name" value="Homodimeric domain of signal transducing histidine kinase"/>
    <property type="match status" value="1"/>
</dbReference>
<feature type="transmembrane region" description="Helical" evidence="7">
    <location>
        <begin position="154"/>
        <end position="173"/>
    </location>
</feature>
<keyword evidence="7" id="KW-0812">Transmembrane</keyword>
<dbReference type="InterPro" id="IPR000014">
    <property type="entry name" value="PAS"/>
</dbReference>
<dbReference type="PROSITE" id="PS50112">
    <property type="entry name" value="PAS"/>
    <property type="match status" value="1"/>
</dbReference>
<dbReference type="GO" id="GO:0009927">
    <property type="term" value="F:histidine phosphotransfer kinase activity"/>
    <property type="evidence" value="ECO:0007669"/>
    <property type="project" value="TreeGrafter"/>
</dbReference>
<proteinExistence type="predicted"/>
<feature type="transmembrane region" description="Helical" evidence="7">
    <location>
        <begin position="48"/>
        <end position="67"/>
    </location>
</feature>
<feature type="domain" description="Histidine kinase" evidence="8">
    <location>
        <begin position="330"/>
        <end position="550"/>
    </location>
</feature>
<dbReference type="PANTHER" id="PTHR43047:SF72">
    <property type="entry name" value="OSMOSENSING HISTIDINE PROTEIN KINASE SLN1"/>
    <property type="match status" value="1"/>
</dbReference>
<dbReference type="PRINTS" id="PR00344">
    <property type="entry name" value="BCTRLSENSOR"/>
</dbReference>
<dbReference type="GO" id="GO:0000155">
    <property type="term" value="F:phosphorelay sensor kinase activity"/>
    <property type="evidence" value="ECO:0007669"/>
    <property type="project" value="InterPro"/>
</dbReference>
<dbReference type="Pfam" id="PF00512">
    <property type="entry name" value="HisKA"/>
    <property type="match status" value="1"/>
</dbReference>
<evidence type="ECO:0000259" key="10">
    <source>
        <dbReference type="PROSITE" id="PS50112"/>
    </source>
</evidence>
<evidence type="ECO:0000256" key="2">
    <source>
        <dbReference type="ARBA" id="ARBA00012438"/>
    </source>
</evidence>
<evidence type="ECO:0000256" key="4">
    <source>
        <dbReference type="ARBA" id="ARBA00022679"/>
    </source>
</evidence>
<dbReference type="InterPro" id="IPR005467">
    <property type="entry name" value="His_kinase_dom"/>
</dbReference>
<gene>
    <name evidence="11" type="ORF">BSTOLATCC_MIC269</name>
</gene>
<dbReference type="InterPro" id="IPR003661">
    <property type="entry name" value="HisK_dim/P_dom"/>
</dbReference>
<comment type="caution">
    <text evidence="11">The sequence shown here is derived from an EMBL/GenBank/DDBJ whole genome shotgun (WGS) entry which is preliminary data.</text>
</comment>
<dbReference type="InterPro" id="IPR011006">
    <property type="entry name" value="CheY-like_superfamily"/>
</dbReference>